<name>A0ABX2EL45_9BURK</name>
<keyword evidence="3" id="KW-1185">Reference proteome</keyword>
<organism evidence="2 3">
    <name type="scientific">Pseudaquabacterium terrae</name>
    <dbReference type="NCBI Taxonomy" id="2732868"/>
    <lineage>
        <taxon>Bacteria</taxon>
        <taxon>Pseudomonadati</taxon>
        <taxon>Pseudomonadota</taxon>
        <taxon>Betaproteobacteria</taxon>
        <taxon>Burkholderiales</taxon>
        <taxon>Sphaerotilaceae</taxon>
        <taxon>Pseudaquabacterium</taxon>
    </lineage>
</organism>
<keyword evidence="1" id="KW-0812">Transmembrane</keyword>
<feature type="transmembrane region" description="Helical" evidence="1">
    <location>
        <begin position="87"/>
        <end position="108"/>
    </location>
</feature>
<dbReference type="RefSeq" id="WP_173125797.1">
    <property type="nucleotide sequence ID" value="NZ_JABRWJ010000006.1"/>
</dbReference>
<proteinExistence type="predicted"/>
<protein>
    <submittedName>
        <fullName evidence="2">Anti-sigma factor</fullName>
    </submittedName>
</protein>
<gene>
    <name evidence="2" type="ORF">HLB44_19820</name>
</gene>
<comment type="caution">
    <text evidence="2">The sequence shown here is derived from an EMBL/GenBank/DDBJ whole genome shotgun (WGS) entry which is preliminary data.</text>
</comment>
<dbReference type="Proteomes" id="UP000737171">
    <property type="component" value="Unassembled WGS sequence"/>
</dbReference>
<dbReference type="EMBL" id="JABRWJ010000006">
    <property type="protein sequence ID" value="NRF69249.1"/>
    <property type="molecule type" value="Genomic_DNA"/>
</dbReference>
<keyword evidence="1" id="KW-1133">Transmembrane helix</keyword>
<accession>A0ABX2EL45</accession>
<sequence length="286" mass="31192">MTNERPFHPDDEQLSAWLDGELDAATHAAVETWLHEHPDDAARVRLWAADRSALRARFGPLADEPVPAGLQRLVQASGRRGGLMLRAALVAGLLVGGALLGAGTTWLLKPSMTTLTAVEAPSPATASWTQRAAIAHAVYAPELRHPVEVDVTQGDAAAQRAQEQHLARWLSKRLQMPVKLFDLRAQGFELVGGRLLPDVAGPSAQLMYQNAAGERVTVYLRRPEPGTHTAFRFQREGELDMFFWAEEGFGCALVGKLPRERLLALGQAAYLQIEAELPAPRPRPGT</sequence>
<evidence type="ECO:0000313" key="3">
    <source>
        <dbReference type="Proteomes" id="UP000737171"/>
    </source>
</evidence>
<evidence type="ECO:0000313" key="2">
    <source>
        <dbReference type="EMBL" id="NRF69249.1"/>
    </source>
</evidence>
<evidence type="ECO:0000256" key="1">
    <source>
        <dbReference type="SAM" id="Phobius"/>
    </source>
</evidence>
<keyword evidence="1" id="KW-0472">Membrane</keyword>
<reference evidence="2 3" key="1">
    <citation type="submission" date="2020-05" db="EMBL/GenBank/DDBJ databases">
        <title>Aquincola sp. isolate from soil.</title>
        <authorList>
            <person name="Han J."/>
            <person name="Kim D.-U."/>
        </authorList>
    </citation>
    <scope>NUCLEOTIDE SEQUENCE [LARGE SCALE GENOMIC DNA]</scope>
    <source>
        <strain evidence="2 3">S2</strain>
    </source>
</reference>